<dbReference type="OrthoDB" id="1123245at2"/>
<dbReference type="NCBIfam" id="TIGR04131">
    <property type="entry name" value="Bac_Flav_CTERM"/>
    <property type="match status" value="1"/>
</dbReference>
<dbReference type="InterPro" id="IPR026341">
    <property type="entry name" value="T9SS_type_B"/>
</dbReference>
<evidence type="ECO:0000313" key="2">
    <source>
        <dbReference type="EMBL" id="AXE17046.1"/>
    </source>
</evidence>
<keyword evidence="3" id="KW-1185">Reference proteome</keyword>
<protein>
    <submittedName>
        <fullName evidence="2">Gliding motility-associated C-terminal domain-containing protein</fullName>
    </submittedName>
</protein>
<feature type="chain" id="PRO_5016865079" evidence="1">
    <location>
        <begin position="24"/>
        <end position="955"/>
    </location>
</feature>
<sequence>MRHLTLRSLFFLLCVFSTYYSYATHVRAGEITAKRLTDKDLTYEILLTTYHDEIGGRMASDGQNDVTFCIRPFVGGVGSTLLAMRTSRQAITNSTSANTFKATFTFSSPGVYVISVGIENRNDGVVNLTNSVNVPFYVETILVINASLGLNKTPVMLNPPLDSARIGQKFCHNPAAFDADGDSLAYRLSTPKRGEPGTCINRVADGYRDPALGLNPDAQNELKNGPATFTINPITGDLCWDAPAVAGIYNVAFIIEEWRDGVKIGEVVRDMQIVVGDSPNRRPLLDPIANTCVEAGQTVTQTVRATDPDNNRMLLSAYGGVFNVGPDGKPITDASQFLVAPAFATFTPSPTTPLSSPAVGTFRWLTNCSHVREAPYDVVFKVEDLPGRMSLQLASLESFSIRVVAPKPTGLTARVSTGAVPGFTLTWTSYLCQLPGAQIAIYRKEGCTGGTFSACTNPGDPLALGYTEIGRVPAATTTFTDDNNGMGLRRGGVQYSYRIRVVYALPQGGNSPLSDETCLDLPAQIPVLTNVTVDTTSDTRGVITVKWTRPPFALGDVPGPYQYRLSRATGLNGTNYTVIATINTTLQPNADTIYVDRGLNTSLNGYRYRLEFFHTLNGTLTSLGTTEPASSVRLDVSPASQGMRLNWQAIVPWRNENQRHRVYRENRGRPGTFNLIAEVSVQGPNTFTYIDDGTDRFLADGDVSKKLSTDSTYCYRVETVGTYDSPRIRVGQLFNFSQIACGVPSDSTKPCPPELKLDVLDCATVSGGACPETVSNTLNWTSPATNSANQPCAAVASYNVYFARYPEDDFKRVGQTTVPVTTFKHNGLDSYAGCYYVTAISRFGSESTRSNVVCNNNCEDFRVPNVFTPNGDGKNDLFIPLTCSIFVESITFVVYNRWGVKVFETNTPALNWDGKTTDGQELPTGTYFYQAKVSFKTLARESEPVTTKGWIQLIR</sequence>
<organism evidence="2 3">
    <name type="scientific">Runella rosea</name>
    <dbReference type="NCBI Taxonomy" id="2259595"/>
    <lineage>
        <taxon>Bacteria</taxon>
        <taxon>Pseudomonadati</taxon>
        <taxon>Bacteroidota</taxon>
        <taxon>Cytophagia</taxon>
        <taxon>Cytophagales</taxon>
        <taxon>Spirosomataceae</taxon>
        <taxon>Runella</taxon>
    </lineage>
</organism>
<keyword evidence="1" id="KW-0732">Signal</keyword>
<dbReference type="EMBL" id="CP030850">
    <property type="protein sequence ID" value="AXE17046.1"/>
    <property type="molecule type" value="Genomic_DNA"/>
</dbReference>
<dbReference type="KEGG" id="run:DR864_04495"/>
<reference evidence="2 3" key="1">
    <citation type="submission" date="2018-07" db="EMBL/GenBank/DDBJ databases">
        <title>Genome sequencing of Runella.</title>
        <authorList>
            <person name="Baek M.-G."/>
            <person name="Yi H."/>
        </authorList>
    </citation>
    <scope>NUCLEOTIDE SEQUENCE [LARGE SCALE GENOMIC DNA]</scope>
    <source>
        <strain evidence="2 3">HYN0085</strain>
    </source>
</reference>
<gene>
    <name evidence="2" type="ORF">DR864_04495</name>
</gene>
<dbReference type="AlphaFoldDB" id="A0A344TEH5"/>
<name>A0A344TEH5_9BACT</name>
<proteinExistence type="predicted"/>
<dbReference type="Gene3D" id="2.60.40.10">
    <property type="entry name" value="Immunoglobulins"/>
    <property type="match status" value="3"/>
</dbReference>
<accession>A0A344TEH5</accession>
<dbReference type="Proteomes" id="UP000251993">
    <property type="component" value="Chromosome"/>
</dbReference>
<dbReference type="RefSeq" id="WP_114065832.1">
    <property type="nucleotide sequence ID" value="NZ_CP030850.1"/>
</dbReference>
<dbReference type="InterPro" id="IPR013783">
    <property type="entry name" value="Ig-like_fold"/>
</dbReference>
<feature type="signal peptide" evidence="1">
    <location>
        <begin position="1"/>
        <end position="23"/>
    </location>
</feature>
<evidence type="ECO:0000313" key="3">
    <source>
        <dbReference type="Proteomes" id="UP000251993"/>
    </source>
</evidence>
<evidence type="ECO:0000256" key="1">
    <source>
        <dbReference type="SAM" id="SignalP"/>
    </source>
</evidence>
<dbReference type="Pfam" id="PF13585">
    <property type="entry name" value="CHU_C"/>
    <property type="match status" value="1"/>
</dbReference>